<evidence type="ECO:0000256" key="5">
    <source>
        <dbReference type="ARBA" id="ARBA00011245"/>
    </source>
</evidence>
<feature type="active site" description="Nucleophile" evidence="15">
    <location>
        <position position="958"/>
    </location>
</feature>
<feature type="compositionally biased region" description="Polar residues" evidence="16">
    <location>
        <begin position="1309"/>
        <end position="1325"/>
    </location>
</feature>
<dbReference type="NCBIfam" id="NF003811">
    <property type="entry name" value="PRK05402.1"/>
    <property type="match status" value="1"/>
</dbReference>
<evidence type="ECO:0000256" key="9">
    <source>
        <dbReference type="ARBA" id="ARBA00022741"/>
    </source>
</evidence>
<comment type="subunit">
    <text evidence="5 15">Monomer.</text>
</comment>
<dbReference type="InterPro" id="IPR006048">
    <property type="entry name" value="A-amylase/branching_C"/>
</dbReference>
<dbReference type="FunFam" id="2.60.40.10:FF:000169">
    <property type="entry name" value="1,4-alpha-glucan branching enzyme GlgB"/>
    <property type="match status" value="1"/>
</dbReference>
<dbReference type="PANTHER" id="PTHR43651:SF3">
    <property type="entry name" value="1,4-ALPHA-GLUCAN-BRANCHING ENZYME"/>
    <property type="match status" value="1"/>
</dbReference>
<evidence type="ECO:0000256" key="1">
    <source>
        <dbReference type="ARBA" id="ARBA00000826"/>
    </source>
</evidence>
<dbReference type="EC" id="2.4.1.18" evidence="15"/>
<keyword evidence="12 15" id="KW-0320">Glycogen biosynthesis</keyword>
<dbReference type="InterPro" id="IPR014756">
    <property type="entry name" value="Ig_E-set"/>
</dbReference>
<reference evidence="18 19" key="1">
    <citation type="submission" date="2012-08" db="EMBL/GenBank/DDBJ databases">
        <title>Whole genome shotgun sequence of Kineosphaera limosa NBRC 100340.</title>
        <authorList>
            <person name="Yoshida I."/>
            <person name="Isaki S."/>
            <person name="Hosoyama A."/>
            <person name="Tsuchikane K."/>
            <person name="Katsumata H."/>
            <person name="Ando Y."/>
            <person name="Ohji S."/>
            <person name="Hamada M."/>
            <person name="Tamura T."/>
            <person name="Yamazoe A."/>
            <person name="Yamazaki S."/>
            <person name="Fujita N."/>
        </authorList>
    </citation>
    <scope>NUCLEOTIDE SEQUENCE [LARGE SCALE GENOMIC DNA]</scope>
    <source>
        <strain evidence="18 19">NBRC 100340</strain>
    </source>
</reference>
<dbReference type="PANTHER" id="PTHR43651">
    <property type="entry name" value="1,4-ALPHA-GLUCAN-BRANCHING ENZYME"/>
    <property type="match status" value="1"/>
</dbReference>
<feature type="domain" description="Glycosyl hydrolase family 13 catalytic" evidence="17">
    <location>
        <begin position="806"/>
        <end position="1161"/>
    </location>
</feature>
<comment type="similarity">
    <text evidence="4 15">Belongs to the glycosyl hydrolase 13 family. GlgB subfamily.</text>
</comment>
<dbReference type="InterPro" id="IPR013783">
    <property type="entry name" value="Ig-like_fold"/>
</dbReference>
<dbReference type="InterPro" id="IPR006047">
    <property type="entry name" value="GH13_cat_dom"/>
</dbReference>
<dbReference type="Gene3D" id="3.90.1200.10">
    <property type="match status" value="1"/>
</dbReference>
<evidence type="ECO:0000259" key="17">
    <source>
        <dbReference type="SMART" id="SM00642"/>
    </source>
</evidence>
<keyword evidence="7 15" id="KW-0328">Glycosyltransferase</keyword>
<dbReference type="CDD" id="cd02855">
    <property type="entry name" value="E_set_GBE_prok_N"/>
    <property type="match status" value="1"/>
</dbReference>
<evidence type="ECO:0000256" key="12">
    <source>
        <dbReference type="ARBA" id="ARBA00023056"/>
    </source>
</evidence>
<dbReference type="InterPro" id="IPR006407">
    <property type="entry name" value="GlgB"/>
</dbReference>
<evidence type="ECO:0000256" key="10">
    <source>
        <dbReference type="ARBA" id="ARBA00022777"/>
    </source>
</evidence>
<dbReference type="GO" id="GO:0005978">
    <property type="term" value="P:glycogen biosynthetic process"/>
    <property type="evidence" value="ECO:0007669"/>
    <property type="project" value="UniProtKB-UniRule"/>
</dbReference>
<dbReference type="SUPFAM" id="SSF51445">
    <property type="entry name" value="(Trans)glycosidases"/>
    <property type="match status" value="1"/>
</dbReference>
<dbReference type="STRING" id="1184609.KILIM_025_00310"/>
<comment type="function">
    <text evidence="15">Catalyzes the formation of the alpha-1,6-glucosidic linkages in glycogen by scission of a 1,4-alpha-linked oligosaccharide from growing alpha-1,4-glucan chains and the subsequent attachment of the oligosaccharide to the alpha-1,6 position.</text>
</comment>
<feature type="region of interest" description="Disordered" evidence="16">
    <location>
        <begin position="410"/>
        <end position="432"/>
    </location>
</feature>
<proteinExistence type="inferred from homology"/>
<evidence type="ECO:0000256" key="15">
    <source>
        <dbReference type="HAMAP-Rule" id="MF_00685"/>
    </source>
</evidence>
<evidence type="ECO:0000256" key="3">
    <source>
        <dbReference type="ARBA" id="ARBA00006219"/>
    </source>
</evidence>
<feature type="region of interest" description="Disordered" evidence="16">
    <location>
        <begin position="503"/>
        <end position="556"/>
    </location>
</feature>
<dbReference type="InterPro" id="IPR013780">
    <property type="entry name" value="Glyco_hydro_b"/>
</dbReference>
<dbReference type="EMBL" id="BAHD01000025">
    <property type="protein sequence ID" value="GAB95694.1"/>
    <property type="molecule type" value="Genomic_DNA"/>
</dbReference>
<evidence type="ECO:0000256" key="2">
    <source>
        <dbReference type="ARBA" id="ARBA00004964"/>
    </source>
</evidence>
<comment type="pathway">
    <text evidence="2 15">Glycan biosynthesis; glycogen biosynthesis.</text>
</comment>
<gene>
    <name evidence="15 18" type="primary">glgB</name>
    <name evidence="18" type="ORF">KILIM_025_00310</name>
</gene>
<name>K6XA38_9MICO</name>
<dbReference type="SMART" id="SM00642">
    <property type="entry name" value="Aamy"/>
    <property type="match status" value="1"/>
</dbReference>
<dbReference type="GO" id="GO:0005524">
    <property type="term" value="F:ATP binding"/>
    <property type="evidence" value="ECO:0007669"/>
    <property type="project" value="UniProtKB-KW"/>
</dbReference>
<evidence type="ECO:0000256" key="11">
    <source>
        <dbReference type="ARBA" id="ARBA00022840"/>
    </source>
</evidence>
<dbReference type="InterPro" id="IPR017853">
    <property type="entry name" value="GH"/>
</dbReference>
<evidence type="ECO:0000313" key="18">
    <source>
        <dbReference type="EMBL" id="GAB95694.1"/>
    </source>
</evidence>
<keyword evidence="9" id="KW-0547">Nucleotide-binding</keyword>
<evidence type="ECO:0000256" key="8">
    <source>
        <dbReference type="ARBA" id="ARBA00022679"/>
    </source>
</evidence>
<dbReference type="SUPFAM" id="SSF51011">
    <property type="entry name" value="Glycosyl hydrolase domain"/>
    <property type="match status" value="1"/>
</dbReference>
<comment type="caution">
    <text evidence="18">The sequence shown here is derived from an EMBL/GenBank/DDBJ whole genome shotgun (WGS) entry which is preliminary data.</text>
</comment>
<dbReference type="Pfam" id="PF02922">
    <property type="entry name" value="CBM_48"/>
    <property type="match status" value="1"/>
</dbReference>
<comment type="catalytic activity">
    <reaction evidence="1 15">
        <text>Transfers a segment of a (1-&gt;4)-alpha-D-glucan chain to a primary hydroxy group in a similar glucan chain.</text>
        <dbReference type="EC" id="2.4.1.18"/>
    </reaction>
</comment>
<dbReference type="HAMAP" id="MF_00685">
    <property type="entry name" value="GlgB"/>
    <property type="match status" value="1"/>
</dbReference>
<keyword evidence="13 15" id="KW-0119">Carbohydrate metabolism</keyword>
<dbReference type="InterPro" id="IPR004193">
    <property type="entry name" value="Glyco_hydro_13_N"/>
</dbReference>
<evidence type="ECO:0000256" key="7">
    <source>
        <dbReference type="ARBA" id="ARBA00022676"/>
    </source>
</evidence>
<protein>
    <recommendedName>
        <fullName evidence="15">1,4-alpha-glucan branching enzyme GlgB</fullName>
        <ecNumber evidence="15">2.4.1.18</ecNumber>
    </recommendedName>
    <alternativeName>
        <fullName evidence="15">1,4-alpha-D-glucan:1,4-alpha-D-glucan 6-glucosyl-transferase</fullName>
    </alternativeName>
    <alternativeName>
        <fullName evidence="15">Alpha-(1-&gt;4)-glucan branching enzyme</fullName>
    </alternativeName>
    <alternativeName>
        <fullName evidence="15">Glycogen branching enzyme</fullName>
        <shortName evidence="15">BE</shortName>
    </alternativeName>
</protein>
<evidence type="ECO:0000256" key="6">
    <source>
        <dbReference type="ARBA" id="ARBA00022600"/>
    </source>
</evidence>
<dbReference type="GO" id="GO:0005829">
    <property type="term" value="C:cytosol"/>
    <property type="evidence" value="ECO:0007669"/>
    <property type="project" value="TreeGrafter"/>
</dbReference>
<dbReference type="SUPFAM" id="SSF56112">
    <property type="entry name" value="Protein kinase-like (PK-like)"/>
    <property type="match status" value="1"/>
</dbReference>
<sequence>MAEIYQTTLTPTKLELLADWMGSQRWFAAKGRTPVLRRLGGYRLDDPDGQVGVETLIVADESGSQPVVYQVPLTYRGAPLGGADAAFLGTMEHGVLGTRYIYDGAHDPVYARALLELARGQVQAQHATQSHTVDPAVTGSPHPGAEDVTFVSAKVLSGEQSNTSIIYEATDAAGKSSPVVVKVFRMLHPGQNPDVVLQSALAAQGSPLVPLPLGHVTGDWADPAGGDERCVGHLAFAQEFLPGTRDAWRVAREAARAGEDFTGPAFDLGVATAGVHETLAQVLPTQEADEDRRAALVAGWRSRLVSAVSEAPALQEHADHIEAIFDRAAAASWPALQRVHGDYHLGQVLQVPGRGETGWVLLDFEGEPLRSLTERSAPDLALRDVAGMLRSFDYAAGSIERESGFFDSAAIPAPVQPGEGDPTDSGTPRQWAQASAAAFVQGYASAWPGADLRTDPDTATLLEALLLDKALYEVVYEARNRPAWISIPLGAIESLCAGPATSLLAPTTPDSDEPDRSVGQPAHPKDRSPETMAQKKKAAGEPAAVDTTPAEYHSAPLPVDPHELDLLVRGGHGDPHSILGAHPFEGGVTIRAFRPLAQTVQIELPDGSLHVMDHDYEGIWVRQLDDIEVSDYRLHVTYGDDYEHVQDDPYRFLPTLGEMDLYLIGEGRHEELWKVLGSHVRTYPGQMGEVHGASFAVWAPNARAIRVVGDFNRWDGQMHPMRALGSTGVWELFVPGVGENTPYKYEILGADGFWRGKADPLARHTECPPATASVVDESHYEWGDSEWMQQRAGNIEPHNGPMSVYECHLGSWRQGSSYVDLAEHLVNYVKDLGFTHVEFLPVAEHPYGPSWGYQVTGYYAPTSRFGSPDEFRYLVDKLHQAGIGVILDWVPAHFPKDAFALARFDGQALYEHSDPRRGDQPDWGTHVFDFGRPQVRNFLVANASFWIEEFHIDGLRVDAVASMLYLDYSRNDGEWLPNQYGGREHLEAVQLLQEMNATVYRRYPGAVTIAEESTSWPGITKPTYMGGLGFGLKWNMGWMHDTLGYASLSPIYRQYHHHEMTFSMVYAYSENFCLPISHDEVVYGKGSMLRKMPGDRWEQLAGMRVYYAFMWSHPGKQLLFMGQEFAQEAEWADARSLDWWLLDHEPHWRMHKLVKDLNHLYVSHPALWELDNDWSGFTWIDANDASGNTYSYLRFGHADENGERPTMAVIANFSGAEHHHYRVGLPKAGPWKEVLNTDSVDYGGSGVGNLGQIVAEEVPWHGQPYSALVTLPKLGAVWFEPVSGEVDEAEFKAAEAGPSIADDAPTGSLRAQTPGQSRPELSQSPVAEDQPKASGIDPADLANPRVGTSGGHASTGSQARIDADTEPGEPG</sequence>
<keyword evidence="19" id="KW-1185">Reference proteome</keyword>
<dbReference type="GO" id="GO:0043169">
    <property type="term" value="F:cation binding"/>
    <property type="evidence" value="ECO:0007669"/>
    <property type="project" value="InterPro"/>
</dbReference>
<keyword evidence="8 15" id="KW-0808">Transferase</keyword>
<dbReference type="eggNOG" id="COG0296">
    <property type="taxonomic scope" value="Bacteria"/>
</dbReference>
<dbReference type="FunFam" id="3.20.20.80:FF:000003">
    <property type="entry name" value="1,4-alpha-glucan branching enzyme GlgB"/>
    <property type="match status" value="1"/>
</dbReference>
<evidence type="ECO:0000313" key="19">
    <source>
        <dbReference type="Proteomes" id="UP000008366"/>
    </source>
</evidence>
<keyword evidence="6 15" id="KW-0321">Glycogen metabolism</keyword>
<dbReference type="SUPFAM" id="SSF81296">
    <property type="entry name" value="E set domains"/>
    <property type="match status" value="2"/>
</dbReference>
<comment type="similarity">
    <text evidence="3">Belongs to the aminoglycoside phosphotransferase family.</text>
</comment>
<dbReference type="Pfam" id="PF02806">
    <property type="entry name" value="Alpha-amylase_C"/>
    <property type="match status" value="1"/>
</dbReference>
<feature type="active site" description="Proton donor" evidence="15">
    <location>
        <position position="1011"/>
    </location>
</feature>
<organism evidence="18 19">
    <name type="scientific">Kineosphaera limosa NBRC 100340</name>
    <dbReference type="NCBI Taxonomy" id="1184609"/>
    <lineage>
        <taxon>Bacteria</taxon>
        <taxon>Bacillati</taxon>
        <taxon>Actinomycetota</taxon>
        <taxon>Actinomycetes</taxon>
        <taxon>Micrococcales</taxon>
        <taxon>Dermatophilaceae</taxon>
        <taxon>Kineosphaera</taxon>
    </lineage>
</organism>
<dbReference type="InterPro" id="IPR040999">
    <property type="entry name" value="Mak_N_cap"/>
</dbReference>
<dbReference type="CDD" id="cd11322">
    <property type="entry name" value="AmyAc_Glg_BE"/>
    <property type="match status" value="1"/>
</dbReference>
<dbReference type="GO" id="GO:0004553">
    <property type="term" value="F:hydrolase activity, hydrolyzing O-glycosyl compounds"/>
    <property type="evidence" value="ECO:0007669"/>
    <property type="project" value="InterPro"/>
</dbReference>
<dbReference type="Pfam" id="PF22019">
    <property type="entry name" value="GlgB_N"/>
    <property type="match status" value="1"/>
</dbReference>
<dbReference type="Gene3D" id="2.60.40.1180">
    <property type="entry name" value="Golgi alpha-mannosidase II"/>
    <property type="match status" value="1"/>
</dbReference>
<dbReference type="NCBIfam" id="NF008967">
    <property type="entry name" value="PRK12313.1"/>
    <property type="match status" value="1"/>
</dbReference>
<dbReference type="eggNOG" id="COG3281">
    <property type="taxonomic scope" value="Bacteria"/>
</dbReference>
<dbReference type="Pfam" id="PF00128">
    <property type="entry name" value="Alpha-amylase"/>
    <property type="match status" value="1"/>
</dbReference>
<dbReference type="InterPro" id="IPR054169">
    <property type="entry name" value="GlgB_N"/>
</dbReference>
<keyword evidence="11" id="KW-0067">ATP-binding</keyword>
<dbReference type="InterPro" id="IPR011009">
    <property type="entry name" value="Kinase-like_dom_sf"/>
</dbReference>
<accession>K6XA38</accession>
<dbReference type="RefSeq" id="WP_006592226.1">
    <property type="nucleotide sequence ID" value="NZ_BAHD01000025.1"/>
</dbReference>
<dbReference type="Gene3D" id="3.20.20.80">
    <property type="entry name" value="Glycosidases"/>
    <property type="match status" value="1"/>
</dbReference>
<dbReference type="NCBIfam" id="TIGR01515">
    <property type="entry name" value="branching_enzym"/>
    <property type="match status" value="1"/>
</dbReference>
<dbReference type="GO" id="GO:0016301">
    <property type="term" value="F:kinase activity"/>
    <property type="evidence" value="ECO:0007669"/>
    <property type="project" value="UniProtKB-KW"/>
</dbReference>
<comment type="catalytic activity">
    <reaction evidence="14">
        <text>D-maltose + ATP = alpha-maltose 1-phosphate + ADP + H(+)</text>
        <dbReference type="Rhea" id="RHEA:31915"/>
        <dbReference type="ChEBI" id="CHEBI:15378"/>
        <dbReference type="ChEBI" id="CHEBI:17306"/>
        <dbReference type="ChEBI" id="CHEBI:30616"/>
        <dbReference type="ChEBI" id="CHEBI:63576"/>
        <dbReference type="ChEBI" id="CHEBI:456216"/>
        <dbReference type="EC" id="2.7.1.175"/>
    </reaction>
</comment>
<dbReference type="Gene3D" id="2.60.40.10">
    <property type="entry name" value="Immunoglobulins"/>
    <property type="match status" value="2"/>
</dbReference>
<dbReference type="FunFam" id="2.60.40.1180:FF:000002">
    <property type="entry name" value="1,4-alpha-glucan branching enzyme GlgB"/>
    <property type="match status" value="1"/>
</dbReference>
<evidence type="ECO:0000256" key="16">
    <source>
        <dbReference type="SAM" id="MobiDB-lite"/>
    </source>
</evidence>
<dbReference type="OrthoDB" id="9800174at2"/>
<evidence type="ECO:0000256" key="4">
    <source>
        <dbReference type="ARBA" id="ARBA00009000"/>
    </source>
</evidence>
<dbReference type="InterPro" id="IPR044143">
    <property type="entry name" value="GlgB_N_E_set_prok"/>
</dbReference>
<evidence type="ECO:0000256" key="13">
    <source>
        <dbReference type="ARBA" id="ARBA00023277"/>
    </source>
</evidence>
<dbReference type="UniPathway" id="UPA00164"/>
<evidence type="ECO:0000256" key="14">
    <source>
        <dbReference type="ARBA" id="ARBA00049067"/>
    </source>
</evidence>
<dbReference type="Proteomes" id="UP000008366">
    <property type="component" value="Unassembled WGS sequence"/>
</dbReference>
<dbReference type="Pfam" id="PF18085">
    <property type="entry name" value="Mak_N_cap"/>
    <property type="match status" value="1"/>
</dbReference>
<keyword evidence="10" id="KW-0418">Kinase</keyword>
<dbReference type="GO" id="GO:0003844">
    <property type="term" value="F:1,4-alpha-glucan branching enzyme activity"/>
    <property type="evidence" value="ECO:0007669"/>
    <property type="project" value="UniProtKB-UniRule"/>
</dbReference>
<feature type="region of interest" description="Disordered" evidence="16">
    <location>
        <begin position="1296"/>
        <end position="1371"/>
    </location>
</feature>